<accession>A0A8X7T6X3</accession>
<comment type="caution">
    <text evidence="1">The sequence shown here is derived from an EMBL/GenBank/DDBJ whole genome shotgun (WGS) entry which is preliminary data.</text>
</comment>
<evidence type="ECO:0000313" key="1">
    <source>
        <dbReference type="EMBL" id="KAE8270734.1"/>
    </source>
</evidence>
<proteinExistence type="predicted"/>
<dbReference type="Proteomes" id="UP000078113">
    <property type="component" value="Unassembled WGS sequence"/>
</dbReference>
<protein>
    <submittedName>
        <fullName evidence="1">Uncharacterized protein</fullName>
    </submittedName>
</protein>
<evidence type="ECO:0000313" key="2">
    <source>
        <dbReference type="Proteomes" id="UP000078113"/>
    </source>
</evidence>
<reference evidence="1" key="2">
    <citation type="journal article" date="2019" name="IMA Fungus">
        <title>Genome sequencing and comparison of five Tilletia species to identify candidate genes for the detection of regulated species infecting wheat.</title>
        <authorList>
            <person name="Nguyen H.D.T."/>
            <person name="Sultana T."/>
            <person name="Kesanakurti P."/>
            <person name="Hambleton S."/>
        </authorList>
    </citation>
    <scope>NUCLEOTIDE SEQUENCE</scope>
    <source>
        <strain evidence="1">DAOMC 236422</strain>
    </source>
</reference>
<name>A0A8X7T6X3_9BASI</name>
<keyword evidence="2" id="KW-1185">Reference proteome</keyword>
<gene>
    <name evidence="1" type="ORF">A4X09_0g1615</name>
</gene>
<sequence>MTKGQVASGHPERYSEVIPRSFWAGNEANQQLRDERDADREGRVAAEAELAAERITRIAVQGALHAEREAKAATEAELATERAANVVRKAKDLTTAQEELTAANQKLVELYAVLDRVQQIQDNQA</sequence>
<organism evidence="1 2">
    <name type="scientific">Tilletia walkeri</name>
    <dbReference type="NCBI Taxonomy" id="117179"/>
    <lineage>
        <taxon>Eukaryota</taxon>
        <taxon>Fungi</taxon>
        <taxon>Dikarya</taxon>
        <taxon>Basidiomycota</taxon>
        <taxon>Ustilaginomycotina</taxon>
        <taxon>Exobasidiomycetes</taxon>
        <taxon>Tilletiales</taxon>
        <taxon>Tilletiaceae</taxon>
        <taxon>Tilletia</taxon>
    </lineage>
</organism>
<dbReference type="AlphaFoldDB" id="A0A8X7T6X3"/>
<reference evidence="1" key="1">
    <citation type="submission" date="2016-04" db="EMBL/GenBank/DDBJ databases">
        <authorList>
            <person name="Nguyen H.D."/>
            <person name="Samba Siva P."/>
            <person name="Cullis J."/>
            <person name="Levesque C.A."/>
            <person name="Hambleton S."/>
        </authorList>
    </citation>
    <scope>NUCLEOTIDE SEQUENCE</scope>
    <source>
        <strain evidence="1">DAOMC 236422</strain>
    </source>
</reference>
<dbReference type="EMBL" id="LWDG02000039">
    <property type="protein sequence ID" value="KAE8270734.1"/>
    <property type="molecule type" value="Genomic_DNA"/>
</dbReference>